<sequence>MNKKLFSATIVALLSLTPIKAQINLVKKFADIQVPQAFYVHKGKLYFTAREGGIANYELWAYDDNQPISSDNPKQLIDLDNDPNNGSFPKNFTTYNGKLFFSNNFYNYSYDDTLPISSTNPKKIGARGNNFRILDNKLFYEDPAASPFSIWTFDDNLPYSSSNPKRLVLPNVNPIMTNFKFYNTIFNGKLYFNGKTTTDQNFELYVYNPALPTSYTNPGIVYDINPGIYGSNPANFITFQNKLYFSANDGTGEELWVYDGTNNPTKVHDFDTSPYGGEARHKTIYNDKMYFAAHNNVIGTELWRYDGTNTPELVADIYPGPEFSMPRNLTVFNNKLIFDAINDVNGRELWIYDSTIPTSSSNPRLIDVAPGPGNGFDSESSFVIYNNTLYFGGRTSSSNAGLFSLENAYLSTKETEAISKADIKIYQNQTGNEVTVESAENLQEIQVLNAVGQYILKKSSNNKKETISLDNKGLYYLVIKTTKNMRIVKKIMVK</sequence>
<dbReference type="EMBL" id="VTPV01000006">
    <property type="protein sequence ID" value="KAB1230472.1"/>
    <property type="molecule type" value="Genomic_DNA"/>
</dbReference>
<reference evidence="2 3" key="1">
    <citation type="journal article" date="2019" name="Stand. Genomic Sci.">
        <title>Draft Whole-Genome Sequence of a Novel Chryseobacterium viscerum Strain Isolated from Fresh Water at Dripping Springs, New Mexico.</title>
        <authorList>
            <person name="Kyndt J.A."/>
            <person name="Moore T.C."/>
        </authorList>
    </citation>
    <scope>NUCLEOTIDE SEQUENCE [LARGE SCALE GENOMIC DNA]</scope>
    <source>
        <strain evidence="2 3">DPS</strain>
    </source>
</reference>
<accession>A0A5N4BPX4</accession>
<dbReference type="RefSeq" id="WP_152290113.1">
    <property type="nucleotide sequence ID" value="NZ_VTPV01000006.1"/>
</dbReference>
<name>A0A5N4BPX4_9FLAO</name>
<dbReference type="InterPro" id="IPR015943">
    <property type="entry name" value="WD40/YVTN_repeat-like_dom_sf"/>
</dbReference>
<dbReference type="InterPro" id="IPR011047">
    <property type="entry name" value="Quinoprotein_ADH-like_sf"/>
</dbReference>
<dbReference type="InterPro" id="IPR026444">
    <property type="entry name" value="Secre_tail"/>
</dbReference>
<dbReference type="Proteomes" id="UP000326384">
    <property type="component" value="Unassembled WGS sequence"/>
</dbReference>
<protein>
    <submittedName>
        <fullName evidence="2">T9SS type A sorting domain-containing protein</fullName>
    </submittedName>
</protein>
<keyword evidence="3" id="KW-1185">Reference proteome</keyword>
<evidence type="ECO:0000313" key="2">
    <source>
        <dbReference type="EMBL" id="KAB1230472.1"/>
    </source>
</evidence>
<dbReference type="Gene3D" id="2.130.10.10">
    <property type="entry name" value="YVTN repeat-like/Quinoprotein amine dehydrogenase"/>
    <property type="match status" value="1"/>
</dbReference>
<comment type="caution">
    <text evidence="2">The sequence shown here is derived from an EMBL/GenBank/DDBJ whole genome shotgun (WGS) entry which is preliminary data.</text>
</comment>
<gene>
    <name evidence="2" type="ORF">F8D52_11965</name>
</gene>
<proteinExistence type="predicted"/>
<organism evidence="2 3">
    <name type="scientific">Chryseobacterium viscerum</name>
    <dbReference type="NCBI Taxonomy" id="1037377"/>
    <lineage>
        <taxon>Bacteria</taxon>
        <taxon>Pseudomonadati</taxon>
        <taxon>Bacteroidota</taxon>
        <taxon>Flavobacteriia</taxon>
        <taxon>Flavobacteriales</taxon>
        <taxon>Weeksellaceae</taxon>
        <taxon>Chryseobacterium group</taxon>
        <taxon>Chryseobacterium</taxon>
    </lineage>
</organism>
<evidence type="ECO:0000256" key="1">
    <source>
        <dbReference type="ARBA" id="ARBA00022729"/>
    </source>
</evidence>
<dbReference type="SUPFAM" id="SSF50998">
    <property type="entry name" value="Quinoprotein alcohol dehydrogenase-like"/>
    <property type="match status" value="1"/>
</dbReference>
<evidence type="ECO:0000313" key="3">
    <source>
        <dbReference type="Proteomes" id="UP000326384"/>
    </source>
</evidence>
<keyword evidence="1" id="KW-0732">Signal</keyword>
<dbReference type="NCBIfam" id="TIGR04183">
    <property type="entry name" value="Por_Secre_tail"/>
    <property type="match status" value="1"/>
</dbReference>